<evidence type="ECO:0000313" key="1">
    <source>
        <dbReference type="EMBL" id="CAG9535541.1"/>
    </source>
</evidence>
<comment type="caution">
    <text evidence="1">The sequence shown here is derived from an EMBL/GenBank/DDBJ whole genome shotgun (WGS) entry which is preliminary data.</text>
</comment>
<name>A0A8J2Q4F6_9BILA</name>
<dbReference type="Proteomes" id="UP000746747">
    <property type="component" value="Unassembled WGS sequence"/>
</dbReference>
<evidence type="ECO:0000313" key="2">
    <source>
        <dbReference type="Proteomes" id="UP000746747"/>
    </source>
</evidence>
<proteinExistence type="predicted"/>
<dbReference type="AlphaFoldDB" id="A0A8J2Q4F6"/>
<organism evidence="1 2">
    <name type="scientific">Cercopithifilaria johnstoni</name>
    <dbReference type="NCBI Taxonomy" id="2874296"/>
    <lineage>
        <taxon>Eukaryota</taxon>
        <taxon>Metazoa</taxon>
        <taxon>Ecdysozoa</taxon>
        <taxon>Nematoda</taxon>
        <taxon>Chromadorea</taxon>
        <taxon>Rhabditida</taxon>
        <taxon>Spirurina</taxon>
        <taxon>Spiruromorpha</taxon>
        <taxon>Filarioidea</taxon>
        <taxon>Onchocercidae</taxon>
        <taxon>Cercopithifilaria</taxon>
    </lineage>
</organism>
<dbReference type="EMBL" id="CAKAEH010001383">
    <property type="protein sequence ID" value="CAG9535541.1"/>
    <property type="molecule type" value="Genomic_DNA"/>
</dbReference>
<gene>
    <name evidence="1" type="ORF">CJOHNSTONI_LOCUS5553</name>
</gene>
<sequence>MQNKDRHLKPRYSSEILTNNAGLMTDACLLLKQMMKVAMLPTSAKLLLLSIEQLRLLTTHKGPDPGAACV</sequence>
<reference evidence="1" key="1">
    <citation type="submission" date="2021-09" db="EMBL/GenBank/DDBJ databases">
        <authorList>
            <consortium name="Pathogen Informatics"/>
        </authorList>
    </citation>
    <scope>NUCLEOTIDE SEQUENCE</scope>
</reference>
<accession>A0A8J2Q4F6</accession>
<keyword evidence="2" id="KW-1185">Reference proteome</keyword>
<protein>
    <submittedName>
        <fullName evidence="1">Uncharacterized protein</fullName>
    </submittedName>
</protein>